<dbReference type="AlphaFoldDB" id="A0A224YCA5"/>
<evidence type="ECO:0000313" key="2">
    <source>
        <dbReference type="EMBL" id="MAA13319.1"/>
    </source>
</evidence>
<evidence type="ECO:0000256" key="1">
    <source>
        <dbReference type="SAM" id="MobiDB-lite"/>
    </source>
</evidence>
<feature type="region of interest" description="Disordered" evidence="1">
    <location>
        <begin position="32"/>
        <end position="56"/>
    </location>
</feature>
<proteinExistence type="predicted"/>
<dbReference type="EMBL" id="GFPF01002173">
    <property type="protein sequence ID" value="MAA13319.1"/>
    <property type="molecule type" value="Transcribed_RNA"/>
</dbReference>
<organism evidence="2">
    <name type="scientific">Rhipicephalus zambeziensis</name>
    <dbReference type="NCBI Taxonomy" id="60191"/>
    <lineage>
        <taxon>Eukaryota</taxon>
        <taxon>Metazoa</taxon>
        <taxon>Ecdysozoa</taxon>
        <taxon>Arthropoda</taxon>
        <taxon>Chelicerata</taxon>
        <taxon>Arachnida</taxon>
        <taxon>Acari</taxon>
        <taxon>Parasitiformes</taxon>
        <taxon>Ixodida</taxon>
        <taxon>Ixodoidea</taxon>
        <taxon>Ixodidae</taxon>
        <taxon>Rhipicephalinae</taxon>
        <taxon>Rhipicephalus</taxon>
        <taxon>Rhipicephalus</taxon>
    </lineage>
</organism>
<accession>A0A224YCA5</accession>
<name>A0A224YCA5_9ACAR</name>
<sequence length="95" mass="10183">MPTVLSVNSSESPALALSLLLANDIDANGHASGGVNYKQRGRRAVGPPLATTSSNETSSFKLMKPLRSIPILRISDFECYSSQTTPVLNDRCCSR</sequence>
<protein>
    <submittedName>
        <fullName evidence="2">Uncharacterized protein</fullName>
    </submittedName>
</protein>
<reference evidence="2" key="1">
    <citation type="journal article" date="2017" name="Parasit. Vectors">
        <title>Sialotranscriptomics of Rhipicephalus zambeziensis reveals intricate expression profiles of secretory proteins and suggests tight temporal transcriptional regulation during blood-feeding.</title>
        <authorList>
            <person name="de Castro M.H."/>
            <person name="de Klerk D."/>
            <person name="Pienaar R."/>
            <person name="Rees D.J.G."/>
            <person name="Mans B.J."/>
        </authorList>
    </citation>
    <scope>NUCLEOTIDE SEQUENCE</scope>
    <source>
        <tissue evidence="2">Salivary glands</tissue>
    </source>
</reference>